<proteinExistence type="predicted"/>
<name>A0A1K0IMM3_CUPNE</name>
<dbReference type="AlphaFoldDB" id="A0A1K0IMM3"/>
<protein>
    <submittedName>
        <fullName evidence="1">Uncharacterized protein</fullName>
    </submittedName>
</protein>
<organism evidence="1">
    <name type="scientific">Cupriavidus necator</name>
    <name type="common">Alcaligenes eutrophus</name>
    <name type="synonym">Ralstonia eutropha</name>
    <dbReference type="NCBI Taxonomy" id="106590"/>
    <lineage>
        <taxon>Bacteria</taxon>
        <taxon>Pseudomonadati</taxon>
        <taxon>Pseudomonadota</taxon>
        <taxon>Betaproteobacteria</taxon>
        <taxon>Burkholderiales</taxon>
        <taxon>Burkholderiaceae</taxon>
        <taxon>Cupriavidus</taxon>
    </lineage>
</organism>
<accession>A0A1K0IMM3</accession>
<dbReference type="EMBL" id="FMSH01000058">
    <property type="protein sequence ID" value="SCU74061.1"/>
    <property type="molecule type" value="Genomic_DNA"/>
</dbReference>
<sequence length="69" mass="7973">MPFFWFFRLVRVFAQLKAFVSFMKAVCNAIRFECVREIVSGWRLMHQDSGRGRTRTATLRGRTCGIGVG</sequence>
<gene>
    <name evidence="1" type="ORF">CNECB9_1500018</name>
</gene>
<reference evidence="1" key="1">
    <citation type="submission" date="2016-09" db="EMBL/GenBank/DDBJ databases">
        <authorList>
            <person name="Capua I."/>
            <person name="De Benedictis P."/>
            <person name="Joannis T."/>
            <person name="Lombin L.H."/>
            <person name="Cattoli G."/>
        </authorList>
    </citation>
    <scope>NUCLEOTIDE SEQUENCE</scope>
    <source>
        <strain evidence="1">B9</strain>
    </source>
</reference>
<evidence type="ECO:0000313" key="1">
    <source>
        <dbReference type="EMBL" id="SCU74061.1"/>
    </source>
</evidence>